<proteinExistence type="predicted"/>
<evidence type="ECO:0000313" key="5">
    <source>
        <dbReference type="Proteomes" id="UP000198896"/>
    </source>
</evidence>
<dbReference type="OrthoDB" id="1622577at2"/>
<reference evidence="4 5" key="1">
    <citation type="submission" date="2016-10" db="EMBL/GenBank/DDBJ databases">
        <authorList>
            <person name="de Groot N.N."/>
        </authorList>
    </citation>
    <scope>NUCLEOTIDE SEQUENCE [LARGE SCALE GENOMIC DNA]</scope>
    <source>
        <strain evidence="4 5">DSM 9236</strain>
    </source>
</reference>
<dbReference type="PANTHER" id="PTHR36838">
    <property type="entry name" value="AUXIN EFFLUX CARRIER FAMILY PROTEIN"/>
    <property type="match status" value="1"/>
</dbReference>
<feature type="transmembrane region" description="Helical" evidence="3">
    <location>
        <begin position="36"/>
        <end position="57"/>
    </location>
</feature>
<keyword evidence="3" id="KW-0472">Membrane</keyword>
<feature type="transmembrane region" description="Helical" evidence="3">
    <location>
        <begin position="260"/>
        <end position="279"/>
    </location>
</feature>
<protein>
    <recommendedName>
        <fullName evidence="6">Transporter</fullName>
    </recommendedName>
</protein>
<name>A0A1I1ZX02_9FIRM</name>
<keyword evidence="5" id="KW-1185">Reference proteome</keyword>
<feature type="transmembrane region" description="Helical" evidence="3">
    <location>
        <begin position="201"/>
        <end position="221"/>
    </location>
</feature>
<accession>A0A1I1ZX02</accession>
<dbReference type="STRING" id="1123323.SAMN05216245_104139"/>
<dbReference type="PANTHER" id="PTHR36838:SF3">
    <property type="entry name" value="TRANSPORTER AUXIN EFFLUX CARRIER EC FAMILY"/>
    <property type="match status" value="1"/>
</dbReference>
<feature type="transmembrane region" description="Helical" evidence="3">
    <location>
        <begin position="291"/>
        <end position="314"/>
    </location>
</feature>
<gene>
    <name evidence="4" type="ORF">SAMN05216245_104139</name>
</gene>
<dbReference type="AlphaFoldDB" id="A0A1I1ZX02"/>
<evidence type="ECO:0000256" key="3">
    <source>
        <dbReference type="SAM" id="Phobius"/>
    </source>
</evidence>
<dbReference type="EMBL" id="FONL01000004">
    <property type="protein sequence ID" value="SFE35938.1"/>
    <property type="molecule type" value="Genomic_DNA"/>
</dbReference>
<evidence type="ECO:0000313" key="4">
    <source>
        <dbReference type="EMBL" id="SFE35938.1"/>
    </source>
</evidence>
<feature type="transmembrane region" description="Helical" evidence="3">
    <location>
        <begin position="97"/>
        <end position="119"/>
    </location>
</feature>
<keyword evidence="2" id="KW-0813">Transport</keyword>
<feature type="transmembrane region" description="Helical" evidence="3">
    <location>
        <begin position="170"/>
        <end position="189"/>
    </location>
</feature>
<comment type="subcellular location">
    <subcellularLocation>
        <location evidence="1">Endomembrane system</location>
        <topology evidence="1">Multi-pass membrane protein</topology>
    </subcellularLocation>
</comment>
<feature type="transmembrane region" description="Helical" evidence="3">
    <location>
        <begin position="125"/>
        <end position="150"/>
    </location>
</feature>
<keyword evidence="3" id="KW-0812">Transmembrane</keyword>
<feature type="transmembrane region" description="Helical" evidence="3">
    <location>
        <begin position="233"/>
        <end position="254"/>
    </location>
</feature>
<evidence type="ECO:0000256" key="2">
    <source>
        <dbReference type="ARBA" id="ARBA00022448"/>
    </source>
</evidence>
<feature type="transmembrane region" description="Helical" evidence="3">
    <location>
        <begin position="6"/>
        <end position="24"/>
    </location>
</feature>
<dbReference type="Gene3D" id="1.20.1530.20">
    <property type="match status" value="1"/>
</dbReference>
<dbReference type="GO" id="GO:0012505">
    <property type="term" value="C:endomembrane system"/>
    <property type="evidence" value="ECO:0007669"/>
    <property type="project" value="UniProtKB-SubCell"/>
</dbReference>
<evidence type="ECO:0008006" key="6">
    <source>
        <dbReference type="Google" id="ProtNLM"/>
    </source>
</evidence>
<organism evidence="4 5">
    <name type="scientific">Succiniclasticum ruminis DSM 9236</name>
    <dbReference type="NCBI Taxonomy" id="1123323"/>
    <lineage>
        <taxon>Bacteria</taxon>
        <taxon>Bacillati</taxon>
        <taxon>Bacillota</taxon>
        <taxon>Negativicutes</taxon>
        <taxon>Acidaminococcales</taxon>
        <taxon>Acidaminococcaceae</taxon>
        <taxon>Succiniclasticum</taxon>
    </lineage>
</organism>
<evidence type="ECO:0000256" key="1">
    <source>
        <dbReference type="ARBA" id="ARBA00004127"/>
    </source>
</evidence>
<keyword evidence="3" id="KW-1133">Transmembrane helix</keyword>
<sequence>MDWGRIFLVFTDILLPLAAGYFLKVHTLMPRRFCDWLIRFNVIVMVTVLTLMSFWVLPLSAQLLWLPLIGVLITAVPGIIGAKLFAGGFDNDLDRGAYVISAMLSNIGTIGGLCAFIMYGEAGFAYVQLVAAPQNILMVAAAFPMAKYYYEKHKAAEKKAKLQLSFREMFITWNQIGILGMAAGIALQMCGIERPPILGVLFHNLVHILAWVSLLPVGYLIDFSRAGLYYRRVTSMLWLRFVIVPVIFYAGFRLLFTDQVLLGSLLIMAATPAAINSVITAQLYKLNVDLTIASFLLTTVVFVLVVFPVFFFYIHFGGRL</sequence>
<feature type="transmembrane region" description="Helical" evidence="3">
    <location>
        <begin position="63"/>
        <end position="85"/>
    </location>
</feature>
<dbReference type="RefSeq" id="WP_093913190.1">
    <property type="nucleotide sequence ID" value="NZ_FONL01000004.1"/>
</dbReference>
<dbReference type="Proteomes" id="UP000198896">
    <property type="component" value="Unassembled WGS sequence"/>
</dbReference>
<dbReference type="InterPro" id="IPR038770">
    <property type="entry name" value="Na+/solute_symporter_sf"/>
</dbReference>